<dbReference type="OrthoDB" id="9792179at2"/>
<evidence type="ECO:0000313" key="3">
    <source>
        <dbReference type="Proteomes" id="UP000605148"/>
    </source>
</evidence>
<protein>
    <recommendedName>
        <fullName evidence="4">DUF1194 domain-containing protein</fullName>
    </recommendedName>
</protein>
<dbReference type="Pfam" id="PF06707">
    <property type="entry name" value="DUF1194"/>
    <property type="match status" value="1"/>
</dbReference>
<keyword evidence="3" id="KW-1185">Reference proteome</keyword>
<reference evidence="2" key="1">
    <citation type="journal article" date="2014" name="Int. J. Syst. Evol. Microbiol.">
        <title>Complete genome sequence of Corynebacterium casei LMG S-19264T (=DSM 44701T), isolated from a smear-ripened cheese.</title>
        <authorList>
            <consortium name="US DOE Joint Genome Institute (JGI-PGF)"/>
            <person name="Walter F."/>
            <person name="Albersmeier A."/>
            <person name="Kalinowski J."/>
            <person name="Ruckert C."/>
        </authorList>
    </citation>
    <scope>NUCLEOTIDE SEQUENCE</scope>
    <source>
        <strain evidence="2">CGMCC 1.12426</strain>
    </source>
</reference>
<dbReference type="AlphaFoldDB" id="A0A916T6Y7"/>
<dbReference type="SUPFAM" id="SSF53300">
    <property type="entry name" value="vWA-like"/>
    <property type="match status" value="1"/>
</dbReference>
<dbReference type="InterPro" id="IPR010607">
    <property type="entry name" value="DUF1194"/>
</dbReference>
<evidence type="ECO:0000313" key="2">
    <source>
        <dbReference type="EMBL" id="GGB33985.1"/>
    </source>
</evidence>
<name>A0A916T6Y7_9HYPH</name>
<proteinExistence type="predicted"/>
<accession>A0A916T6Y7</accession>
<gene>
    <name evidence="2" type="ORF">GCM10011316_02600</name>
</gene>
<dbReference type="RefSeq" id="WP_150493656.1">
    <property type="nucleotide sequence ID" value="NZ_BMFA01000001.1"/>
</dbReference>
<evidence type="ECO:0000256" key="1">
    <source>
        <dbReference type="SAM" id="SignalP"/>
    </source>
</evidence>
<dbReference type="Proteomes" id="UP000605148">
    <property type="component" value="Unassembled WGS sequence"/>
</dbReference>
<evidence type="ECO:0008006" key="4">
    <source>
        <dbReference type="Google" id="ProtNLM"/>
    </source>
</evidence>
<comment type="caution">
    <text evidence="2">The sequence shown here is derived from an EMBL/GenBank/DDBJ whole genome shotgun (WGS) entry which is preliminary data.</text>
</comment>
<feature type="signal peptide" evidence="1">
    <location>
        <begin position="1"/>
        <end position="23"/>
    </location>
</feature>
<dbReference type="Gene3D" id="3.40.50.410">
    <property type="entry name" value="von Willebrand factor, type A domain"/>
    <property type="match status" value="1"/>
</dbReference>
<organism evidence="2 3">
    <name type="scientific">Roseibium aquae</name>
    <dbReference type="NCBI Taxonomy" id="1323746"/>
    <lineage>
        <taxon>Bacteria</taxon>
        <taxon>Pseudomonadati</taxon>
        <taxon>Pseudomonadota</taxon>
        <taxon>Alphaproteobacteria</taxon>
        <taxon>Hyphomicrobiales</taxon>
        <taxon>Stappiaceae</taxon>
        <taxon>Roseibium</taxon>
    </lineage>
</organism>
<dbReference type="InterPro" id="IPR036465">
    <property type="entry name" value="vWFA_dom_sf"/>
</dbReference>
<sequence length="256" mass="26947">MNKLVLALLCLGVLAAGIRSGFAEELDLELVLLADATGSIDEAEIRFQRQGYAEAITDPAVLSAIASNAYGKIAITYVEWGSANSQQVVVDWTVIDGRASAEAFAASLMEQPRLAFGRNAIGAALLKGKELIDTNSYAGLRKVIDLSADSANNWNGPPIAEARAAVINSGIVINGLAVLCRHCSGRPAGYDLENRFANEIIGGPGAFVITADNAQTFADAVRRKLILEIADHRSDPEGLARFARASSGPVPVTLSP</sequence>
<reference evidence="2" key="2">
    <citation type="submission" date="2020-09" db="EMBL/GenBank/DDBJ databases">
        <authorList>
            <person name="Sun Q."/>
            <person name="Zhou Y."/>
        </authorList>
    </citation>
    <scope>NUCLEOTIDE SEQUENCE</scope>
    <source>
        <strain evidence="2">CGMCC 1.12426</strain>
    </source>
</reference>
<dbReference type="EMBL" id="BMFA01000001">
    <property type="protein sequence ID" value="GGB33985.1"/>
    <property type="molecule type" value="Genomic_DNA"/>
</dbReference>
<feature type="chain" id="PRO_5037483358" description="DUF1194 domain-containing protein" evidence="1">
    <location>
        <begin position="24"/>
        <end position="256"/>
    </location>
</feature>
<keyword evidence="1" id="KW-0732">Signal</keyword>